<dbReference type="KEGG" id="vg:26643395"/>
<reference evidence="1 2" key="2">
    <citation type="submission" date="2014-09" db="EMBL/GenBank/DDBJ databases">
        <title>Abundant and diverse CRISPR spacers in Clostridium difficile strains and prophages target multiple phage types within this pathogen.</title>
        <authorList>
            <person name="Hargreaves K.R."/>
            <person name="Flores C."/>
            <person name="Lawley T.D."/>
            <person name="Clokie M.R.J."/>
        </authorList>
    </citation>
    <scope>NUCLEOTIDE SEQUENCE [LARGE SCALE GENOMIC DNA]</scope>
</reference>
<proteinExistence type="predicted"/>
<gene>
    <name evidence="1" type="primary">phiCDHM19_gp51</name>
</gene>
<accession>A0A090DCT3</accession>
<sequence length="77" mass="9296">MKTKRGDKMVNNLARYRKFMEMSQKEMATVANMCLTSYYMKEKGAREFTQAEMFNIYNCIKKRVPEITIEEIFYRES</sequence>
<evidence type="ECO:0000313" key="2">
    <source>
        <dbReference type="Proteomes" id="UP000029364"/>
    </source>
</evidence>
<name>A0A090DCT3_9CAUD</name>
<protein>
    <recommendedName>
        <fullName evidence="3">HTH cro/C1-type domain-containing protein</fullName>
    </recommendedName>
</protein>
<dbReference type="RefSeq" id="YP_009216901.1">
    <property type="nucleotide sequence ID" value="NC_028996.1"/>
</dbReference>
<evidence type="ECO:0000313" key="1">
    <source>
        <dbReference type="EMBL" id="CDW17232.1"/>
    </source>
</evidence>
<dbReference type="Proteomes" id="UP000029364">
    <property type="component" value="Segment"/>
</dbReference>
<reference evidence="1 2" key="1">
    <citation type="submission" date="2014-06" db="EMBL/GenBank/DDBJ databases">
        <authorList>
            <person name="Hargreaves K."/>
        </authorList>
    </citation>
    <scope>NUCLEOTIDE SEQUENCE [LARGE SCALE GENOMIC DNA]</scope>
</reference>
<organism evidence="1 2">
    <name type="scientific">Clostridium phage phiCDHM19</name>
    <dbReference type="NCBI Taxonomy" id="1522092"/>
    <lineage>
        <taxon>Viruses</taxon>
        <taxon>Duplodnaviria</taxon>
        <taxon>Heunggongvirae</taxon>
        <taxon>Uroviricota</taxon>
        <taxon>Caudoviricetes</taxon>
        <taxon>Lubbockvirus</taxon>
        <taxon>Lubbockvirus CDHM19</taxon>
    </lineage>
</organism>
<keyword evidence="2" id="KW-1185">Reference proteome</keyword>
<evidence type="ECO:0008006" key="3">
    <source>
        <dbReference type="Google" id="ProtNLM"/>
    </source>
</evidence>
<dbReference type="GO" id="GO:0003677">
    <property type="term" value="F:DNA binding"/>
    <property type="evidence" value="ECO:0007669"/>
    <property type="project" value="InterPro"/>
</dbReference>
<dbReference type="InterPro" id="IPR010982">
    <property type="entry name" value="Lambda_DNA-bd_dom_sf"/>
</dbReference>
<dbReference type="GeneID" id="26643395"/>
<dbReference type="SUPFAM" id="SSF47413">
    <property type="entry name" value="lambda repressor-like DNA-binding domains"/>
    <property type="match status" value="1"/>
</dbReference>
<dbReference type="EMBL" id="LK985322">
    <property type="protein sequence ID" value="CDW17232.1"/>
    <property type="molecule type" value="Genomic_DNA"/>
</dbReference>